<dbReference type="OrthoDB" id="10255969at2759"/>
<feature type="transmembrane region" description="Helical" evidence="10">
    <location>
        <begin position="647"/>
        <end position="669"/>
    </location>
</feature>
<dbReference type="Pfam" id="PF12698">
    <property type="entry name" value="ABC2_membrane_3"/>
    <property type="match status" value="1"/>
</dbReference>
<evidence type="ECO:0000256" key="1">
    <source>
        <dbReference type="ARBA" id="ARBA00004141"/>
    </source>
</evidence>
<feature type="transmembrane region" description="Helical" evidence="10">
    <location>
        <begin position="681"/>
        <end position="706"/>
    </location>
</feature>
<evidence type="ECO:0000256" key="3">
    <source>
        <dbReference type="ARBA" id="ARBA00022448"/>
    </source>
</evidence>
<name>A0A6A4XVW8_9STRA</name>
<feature type="domain" description="ABC transporter" evidence="11">
    <location>
        <begin position="1"/>
        <end position="210"/>
    </location>
</feature>
<dbReference type="GO" id="GO:0016887">
    <property type="term" value="F:ATP hydrolysis activity"/>
    <property type="evidence" value="ECO:0007669"/>
    <property type="project" value="InterPro"/>
</dbReference>
<keyword evidence="5" id="KW-0677">Repeat</keyword>
<feature type="transmembrane region" description="Helical" evidence="10">
    <location>
        <begin position="516"/>
        <end position="537"/>
    </location>
</feature>
<dbReference type="InterPro" id="IPR003439">
    <property type="entry name" value="ABC_transporter-like_ATP-bd"/>
</dbReference>
<dbReference type="InterPro" id="IPR017871">
    <property type="entry name" value="ABC_transporter-like_CS"/>
</dbReference>
<dbReference type="InterPro" id="IPR026082">
    <property type="entry name" value="ABCA"/>
</dbReference>
<evidence type="ECO:0000313" key="12">
    <source>
        <dbReference type="EMBL" id="KAF0687881.1"/>
    </source>
</evidence>
<evidence type="ECO:0000256" key="9">
    <source>
        <dbReference type="ARBA" id="ARBA00023136"/>
    </source>
</evidence>
<dbReference type="EMBL" id="VJMH01006814">
    <property type="protein sequence ID" value="KAF0687881.1"/>
    <property type="molecule type" value="Genomic_DNA"/>
</dbReference>
<organism evidence="12">
    <name type="scientific">Aphanomyces stellatus</name>
    <dbReference type="NCBI Taxonomy" id="120398"/>
    <lineage>
        <taxon>Eukaryota</taxon>
        <taxon>Sar</taxon>
        <taxon>Stramenopiles</taxon>
        <taxon>Oomycota</taxon>
        <taxon>Saprolegniomycetes</taxon>
        <taxon>Saprolegniales</taxon>
        <taxon>Verrucalvaceae</taxon>
        <taxon>Aphanomyces</taxon>
    </lineage>
</organism>
<feature type="transmembrane region" description="Helical" evidence="10">
    <location>
        <begin position="578"/>
        <end position="601"/>
    </location>
</feature>
<dbReference type="FunFam" id="3.40.50.300:FF:000298">
    <property type="entry name" value="ATP-binding cassette sub-family A member 12"/>
    <property type="match status" value="1"/>
</dbReference>
<dbReference type="CDD" id="cd03263">
    <property type="entry name" value="ABC_subfamily_A"/>
    <property type="match status" value="1"/>
</dbReference>
<feature type="transmembrane region" description="Helical" evidence="10">
    <location>
        <begin position="325"/>
        <end position="344"/>
    </location>
</feature>
<dbReference type="GO" id="GO:0005319">
    <property type="term" value="F:lipid transporter activity"/>
    <property type="evidence" value="ECO:0007669"/>
    <property type="project" value="TreeGrafter"/>
</dbReference>
<keyword evidence="3" id="KW-0813">Transport</keyword>
<feature type="non-terminal residue" evidence="12">
    <location>
        <position position="1"/>
    </location>
</feature>
<dbReference type="GO" id="GO:0005524">
    <property type="term" value="F:ATP binding"/>
    <property type="evidence" value="ECO:0007669"/>
    <property type="project" value="UniProtKB-KW"/>
</dbReference>
<dbReference type="SMART" id="SM00382">
    <property type="entry name" value="AAA"/>
    <property type="match status" value="1"/>
</dbReference>
<sequence length="819" mass="89724">MTMYKNQITCLLGHNGAGKTTLISMLTGMIPASSGDATVNGLSLNGDLNEIRRSLGMCPQHDVLYTELTVQEHLMFYGKIKGYTGKALELEVEQKIVEVGLTEKRHVYSNELSGGMKRKLSLAIALLGDSKIVFLDEPTSGMDPYSRRSSWEIIMNNRYNRIVVLTTHFMDEADILGDRIAIMAEGELRCCGSSLFLKNRYGAGYNFSLVKTDHCNTPALIDFVQTHIGDDVKVLSNVGTEISFQLPLDCSHLFGKMFAELDLQLDMLGVLSYETDPTTDKKKLAGGGAYKLTDHAPSSPLTMFLIHFVALFKKRFRSAKRDKRVVIFGTVLPIVFLVLGIALLKGSSLNRNDPVIQLSSDKFPLKSDTPLPVLCQSDWLCDSVNQIATAKAQTFTGIESPVYPSSTPSVFGVQYANISGTDANGFCLRAGEEIFKRGYGKVDAPVQGQYGGYVLMGDSKTRSFGYNLAVNTSALHASIVYKAMMDEALYRTITSNSNVKLTCSDAPLPLTDATKIMFTTIVSFTTSVFVVLAFAYFTASVVPYLVNEKPPSHNSKHQQLVSGVSLPAFWVSNFAWDLLLYSVPCVFGLLAIYLFDITPFTGRECTSCTATPFAALIVVFVLFGFAIIGFCYVLSYLFVDSASSQTYIIMINVLFGTILMTTSVILDIMDSTKDINATLKFIWRLSPLFCVGNGLNSISLITIKIALGLLKKDTSAFSTSVCGWEIAYLAMEAVLFPLIAIGIDYALSFPKIKAKITKDPQVEDGPYEVDEDVQKEQDRVASGAADKDAVVMKNLRKVYKGGKVGVVNLSLALPKGECF</sequence>
<gene>
    <name evidence="12" type="ORF">As57867_020372</name>
</gene>
<evidence type="ECO:0000259" key="11">
    <source>
        <dbReference type="PROSITE" id="PS50893"/>
    </source>
</evidence>
<evidence type="ECO:0000256" key="6">
    <source>
        <dbReference type="ARBA" id="ARBA00022741"/>
    </source>
</evidence>
<keyword evidence="7" id="KW-0067">ATP-binding</keyword>
<dbReference type="Pfam" id="PF00005">
    <property type="entry name" value="ABC_tran"/>
    <property type="match status" value="1"/>
</dbReference>
<reference evidence="12" key="1">
    <citation type="submission" date="2019-06" db="EMBL/GenBank/DDBJ databases">
        <title>Genomics analysis of Aphanomyces spp. identifies a new class of oomycete effector associated with host adaptation.</title>
        <authorList>
            <person name="Gaulin E."/>
        </authorList>
    </citation>
    <scope>NUCLEOTIDE SEQUENCE</scope>
    <source>
        <strain evidence="12">CBS 578.67</strain>
    </source>
</reference>
<dbReference type="GO" id="GO:0016020">
    <property type="term" value="C:membrane"/>
    <property type="evidence" value="ECO:0007669"/>
    <property type="project" value="UniProtKB-SubCell"/>
</dbReference>
<dbReference type="InterPro" id="IPR013525">
    <property type="entry name" value="ABC2_TM"/>
</dbReference>
<evidence type="ECO:0000256" key="8">
    <source>
        <dbReference type="ARBA" id="ARBA00022989"/>
    </source>
</evidence>
<dbReference type="SUPFAM" id="SSF52540">
    <property type="entry name" value="P-loop containing nucleoside triphosphate hydrolases"/>
    <property type="match status" value="1"/>
</dbReference>
<accession>A0A6A4XVW8</accession>
<dbReference type="PANTHER" id="PTHR19229">
    <property type="entry name" value="ATP-BINDING CASSETTE TRANSPORTER SUBFAMILY A ABCA"/>
    <property type="match status" value="1"/>
</dbReference>
<feature type="non-terminal residue" evidence="12">
    <location>
        <position position="819"/>
    </location>
</feature>
<dbReference type="PROSITE" id="PS50893">
    <property type="entry name" value="ABC_TRANSPORTER_2"/>
    <property type="match status" value="1"/>
</dbReference>
<keyword evidence="9 10" id="KW-0472">Membrane</keyword>
<comment type="subcellular location">
    <subcellularLocation>
        <location evidence="1">Membrane</location>
        <topology evidence="1">Multi-pass membrane protein</topology>
    </subcellularLocation>
</comment>
<keyword evidence="8 10" id="KW-1133">Transmembrane helix</keyword>
<feature type="transmembrane region" description="Helical" evidence="10">
    <location>
        <begin position="726"/>
        <end position="747"/>
    </location>
</feature>
<evidence type="ECO:0000256" key="7">
    <source>
        <dbReference type="ARBA" id="ARBA00022840"/>
    </source>
</evidence>
<comment type="similarity">
    <text evidence="2">Belongs to the ABC transporter superfamily. ABCA family.</text>
</comment>
<evidence type="ECO:0000256" key="4">
    <source>
        <dbReference type="ARBA" id="ARBA00022692"/>
    </source>
</evidence>
<evidence type="ECO:0000256" key="10">
    <source>
        <dbReference type="SAM" id="Phobius"/>
    </source>
</evidence>
<dbReference type="InterPro" id="IPR027417">
    <property type="entry name" value="P-loop_NTPase"/>
</dbReference>
<keyword evidence="4 10" id="KW-0812">Transmembrane</keyword>
<evidence type="ECO:0000256" key="2">
    <source>
        <dbReference type="ARBA" id="ARBA00008869"/>
    </source>
</evidence>
<evidence type="ECO:0000256" key="5">
    <source>
        <dbReference type="ARBA" id="ARBA00022737"/>
    </source>
</evidence>
<dbReference type="AlphaFoldDB" id="A0A6A4XVW8"/>
<proteinExistence type="inferred from homology"/>
<comment type="caution">
    <text evidence="12">The sequence shown here is derived from an EMBL/GenBank/DDBJ whole genome shotgun (WGS) entry which is preliminary data.</text>
</comment>
<dbReference type="Gene3D" id="3.40.50.300">
    <property type="entry name" value="P-loop containing nucleotide triphosphate hydrolases"/>
    <property type="match status" value="1"/>
</dbReference>
<feature type="transmembrane region" description="Helical" evidence="10">
    <location>
        <begin position="613"/>
        <end position="635"/>
    </location>
</feature>
<keyword evidence="6" id="KW-0547">Nucleotide-binding</keyword>
<protein>
    <recommendedName>
        <fullName evidence="11">ABC transporter domain-containing protein</fullName>
    </recommendedName>
</protein>
<dbReference type="InterPro" id="IPR003593">
    <property type="entry name" value="AAA+_ATPase"/>
</dbReference>
<dbReference type="PANTHER" id="PTHR19229:SF36">
    <property type="entry name" value="ATP-BINDING CASSETTE SUB-FAMILY A MEMBER 2"/>
    <property type="match status" value="1"/>
</dbReference>
<dbReference type="GO" id="GO:0140359">
    <property type="term" value="F:ABC-type transporter activity"/>
    <property type="evidence" value="ECO:0007669"/>
    <property type="project" value="InterPro"/>
</dbReference>
<dbReference type="PROSITE" id="PS00211">
    <property type="entry name" value="ABC_TRANSPORTER_1"/>
    <property type="match status" value="1"/>
</dbReference>